<feature type="region of interest" description="Disordered" evidence="1">
    <location>
        <begin position="58"/>
        <end position="78"/>
    </location>
</feature>
<evidence type="ECO:0000256" key="1">
    <source>
        <dbReference type="SAM" id="MobiDB-lite"/>
    </source>
</evidence>
<dbReference type="EMBL" id="JAUSZV010000005">
    <property type="protein sequence ID" value="MDQ0907782.1"/>
    <property type="molecule type" value="Genomic_DNA"/>
</dbReference>
<organism evidence="2 3">
    <name type="scientific">Streptomyces canus</name>
    <dbReference type="NCBI Taxonomy" id="58343"/>
    <lineage>
        <taxon>Bacteria</taxon>
        <taxon>Bacillati</taxon>
        <taxon>Actinomycetota</taxon>
        <taxon>Actinomycetes</taxon>
        <taxon>Kitasatosporales</taxon>
        <taxon>Streptomycetaceae</taxon>
        <taxon>Streptomyces</taxon>
        <taxon>Streptomyces aurantiacus group</taxon>
    </lineage>
</organism>
<evidence type="ECO:0000313" key="2">
    <source>
        <dbReference type="EMBL" id="MDQ0907782.1"/>
    </source>
</evidence>
<dbReference type="Proteomes" id="UP001234216">
    <property type="component" value="Unassembled WGS sequence"/>
</dbReference>
<gene>
    <name evidence="2" type="ORF">QFZ22_003767</name>
</gene>
<sequence length="78" mass="8902">MTNTDVLDYLNDPKSTDSREDLWDRIQFDNFNPDELAGVSLNDLMFVCARLEAHRIGDEHARSINTDDETEEGTINAN</sequence>
<protein>
    <submittedName>
        <fullName evidence="2">Uncharacterized protein</fullName>
    </submittedName>
</protein>
<dbReference type="AlphaFoldDB" id="A0AAW8FD87"/>
<evidence type="ECO:0000313" key="3">
    <source>
        <dbReference type="Proteomes" id="UP001234216"/>
    </source>
</evidence>
<reference evidence="2" key="1">
    <citation type="submission" date="2023-07" db="EMBL/GenBank/DDBJ databases">
        <title>Comparative genomics of wheat-associated soil bacteria to identify genetic determinants of phenazine resistance.</title>
        <authorList>
            <person name="Mouncey N."/>
        </authorList>
    </citation>
    <scope>NUCLEOTIDE SEQUENCE</scope>
    <source>
        <strain evidence="2">V4I22</strain>
    </source>
</reference>
<dbReference type="RefSeq" id="WP_306976617.1">
    <property type="nucleotide sequence ID" value="NZ_JAUSZV010000005.1"/>
</dbReference>
<name>A0AAW8FD87_9ACTN</name>
<proteinExistence type="predicted"/>
<comment type="caution">
    <text evidence="2">The sequence shown here is derived from an EMBL/GenBank/DDBJ whole genome shotgun (WGS) entry which is preliminary data.</text>
</comment>
<accession>A0AAW8FD87</accession>